<protein>
    <submittedName>
        <fullName evidence="12">Energy transducer TonB</fullName>
    </submittedName>
</protein>
<evidence type="ECO:0000256" key="5">
    <source>
        <dbReference type="ARBA" id="ARBA00022519"/>
    </source>
</evidence>
<evidence type="ECO:0000256" key="2">
    <source>
        <dbReference type="ARBA" id="ARBA00006555"/>
    </source>
</evidence>
<reference evidence="12 13" key="1">
    <citation type="submission" date="2019-09" db="EMBL/GenBank/DDBJ databases">
        <title>Hydrogenophaga aromatica sp. nov., isolated from a para-xylene-degrading enrichment culture.</title>
        <authorList>
            <person name="Tancsics A."/>
            <person name="Banerjee S."/>
        </authorList>
    </citation>
    <scope>NUCLEOTIDE SEQUENCE [LARGE SCALE GENOMIC DNA]</scope>
    <source>
        <strain evidence="12 13">D2P1</strain>
    </source>
</reference>
<dbReference type="Proteomes" id="UP000545507">
    <property type="component" value="Unassembled WGS sequence"/>
</dbReference>
<dbReference type="GO" id="GO:0015031">
    <property type="term" value="P:protein transport"/>
    <property type="evidence" value="ECO:0007669"/>
    <property type="project" value="UniProtKB-KW"/>
</dbReference>
<feature type="region of interest" description="Disordered" evidence="10">
    <location>
        <begin position="1"/>
        <end position="20"/>
    </location>
</feature>
<keyword evidence="4" id="KW-1003">Cell membrane</keyword>
<dbReference type="PANTHER" id="PTHR33446">
    <property type="entry name" value="PROTEIN TONB-RELATED"/>
    <property type="match status" value="1"/>
</dbReference>
<dbReference type="InterPro" id="IPR051045">
    <property type="entry name" value="TonB-dependent_transducer"/>
</dbReference>
<proteinExistence type="inferred from homology"/>
<feature type="region of interest" description="Disordered" evidence="10">
    <location>
        <begin position="81"/>
        <end position="108"/>
    </location>
</feature>
<evidence type="ECO:0000256" key="6">
    <source>
        <dbReference type="ARBA" id="ARBA00022692"/>
    </source>
</evidence>
<dbReference type="GO" id="GO:0031992">
    <property type="term" value="F:energy transducer activity"/>
    <property type="evidence" value="ECO:0007669"/>
    <property type="project" value="TreeGrafter"/>
</dbReference>
<dbReference type="SUPFAM" id="SSF74653">
    <property type="entry name" value="TolA/TonB C-terminal domain"/>
    <property type="match status" value="1"/>
</dbReference>
<dbReference type="GO" id="GO:0098797">
    <property type="term" value="C:plasma membrane protein complex"/>
    <property type="evidence" value="ECO:0007669"/>
    <property type="project" value="TreeGrafter"/>
</dbReference>
<evidence type="ECO:0000256" key="3">
    <source>
        <dbReference type="ARBA" id="ARBA00022448"/>
    </source>
</evidence>
<evidence type="ECO:0000256" key="10">
    <source>
        <dbReference type="SAM" id="MobiDB-lite"/>
    </source>
</evidence>
<evidence type="ECO:0000256" key="7">
    <source>
        <dbReference type="ARBA" id="ARBA00022927"/>
    </source>
</evidence>
<evidence type="ECO:0000256" key="9">
    <source>
        <dbReference type="ARBA" id="ARBA00023136"/>
    </source>
</evidence>
<evidence type="ECO:0000256" key="8">
    <source>
        <dbReference type="ARBA" id="ARBA00022989"/>
    </source>
</evidence>
<evidence type="ECO:0000313" key="12">
    <source>
        <dbReference type="EMBL" id="NWF43658.1"/>
    </source>
</evidence>
<organism evidence="12 13">
    <name type="scientific">Hydrogenophaga aromaticivorans</name>
    <dbReference type="NCBI Taxonomy" id="2610898"/>
    <lineage>
        <taxon>Bacteria</taxon>
        <taxon>Pseudomonadati</taxon>
        <taxon>Pseudomonadota</taxon>
        <taxon>Betaproteobacteria</taxon>
        <taxon>Burkholderiales</taxon>
        <taxon>Comamonadaceae</taxon>
        <taxon>Hydrogenophaga</taxon>
    </lineage>
</organism>
<dbReference type="PROSITE" id="PS52015">
    <property type="entry name" value="TONB_CTD"/>
    <property type="match status" value="1"/>
</dbReference>
<sequence>MNAGVPVSEPAFAPPLSGRSPGRVVPPGLRRQAVVAGVVLLHGLGLWALKSGLLGRAVERFTLVPVLVQLIEAPPPQLIPPAPHKVQLTPQPRTRPAEPVRPQPVPQSAPIADVQFAPPAAPTVVPVSPEPVVGAPTAPPEPVAPPAPAQIVLPSSSAAYLHNAPPPYPAVSRQLGEAGRVVVRVFIELDGTARQAQVVVSSGYERLDQVALRTARQWRYVPGQQGGVPQAMWFDVPIHFVLG</sequence>
<keyword evidence="9" id="KW-0472">Membrane</keyword>
<dbReference type="GO" id="GO:0055085">
    <property type="term" value="P:transmembrane transport"/>
    <property type="evidence" value="ECO:0007669"/>
    <property type="project" value="InterPro"/>
</dbReference>
<dbReference type="InterPro" id="IPR006260">
    <property type="entry name" value="TonB/TolA_C"/>
</dbReference>
<keyword evidence="5" id="KW-0997">Cell inner membrane</keyword>
<comment type="similarity">
    <text evidence="2">Belongs to the TonB family.</text>
</comment>
<keyword evidence="13" id="KW-1185">Reference proteome</keyword>
<evidence type="ECO:0000256" key="1">
    <source>
        <dbReference type="ARBA" id="ARBA00004383"/>
    </source>
</evidence>
<feature type="domain" description="TonB C-terminal" evidence="11">
    <location>
        <begin position="153"/>
        <end position="243"/>
    </location>
</feature>
<dbReference type="NCBIfam" id="TIGR01352">
    <property type="entry name" value="tonB_Cterm"/>
    <property type="match status" value="1"/>
</dbReference>
<comment type="caution">
    <text evidence="12">The sequence shown here is derived from an EMBL/GenBank/DDBJ whole genome shotgun (WGS) entry which is preliminary data.</text>
</comment>
<dbReference type="InterPro" id="IPR037682">
    <property type="entry name" value="TonB_C"/>
</dbReference>
<keyword evidence="3" id="KW-0813">Transport</keyword>
<evidence type="ECO:0000256" key="4">
    <source>
        <dbReference type="ARBA" id="ARBA00022475"/>
    </source>
</evidence>
<dbReference type="Gene3D" id="3.30.1150.10">
    <property type="match status" value="1"/>
</dbReference>
<name>A0A7Y8GSR4_9BURK</name>
<keyword evidence="6" id="KW-0812">Transmembrane</keyword>
<evidence type="ECO:0000313" key="13">
    <source>
        <dbReference type="Proteomes" id="UP000545507"/>
    </source>
</evidence>
<keyword evidence="8" id="KW-1133">Transmembrane helix</keyword>
<dbReference type="AlphaFoldDB" id="A0A7Y8GSR4"/>
<keyword evidence="7" id="KW-0653">Protein transport</keyword>
<gene>
    <name evidence="12" type="ORF">F3K02_00050</name>
</gene>
<dbReference type="RefSeq" id="WP_177131884.1">
    <property type="nucleotide sequence ID" value="NZ_VYGV01000001.1"/>
</dbReference>
<dbReference type="PANTHER" id="PTHR33446:SF2">
    <property type="entry name" value="PROTEIN TONB"/>
    <property type="match status" value="1"/>
</dbReference>
<evidence type="ECO:0000259" key="11">
    <source>
        <dbReference type="PROSITE" id="PS52015"/>
    </source>
</evidence>
<dbReference type="Pfam" id="PF03544">
    <property type="entry name" value="TonB_C"/>
    <property type="match status" value="1"/>
</dbReference>
<comment type="subcellular location">
    <subcellularLocation>
        <location evidence="1">Cell inner membrane</location>
        <topology evidence="1">Single-pass membrane protein</topology>
        <orientation evidence="1">Periplasmic side</orientation>
    </subcellularLocation>
</comment>
<accession>A0A7Y8GSR4</accession>
<dbReference type="EMBL" id="VYGV01000001">
    <property type="protein sequence ID" value="NWF43658.1"/>
    <property type="molecule type" value="Genomic_DNA"/>
</dbReference>